<name>C7XVA6_9LACO</name>
<keyword evidence="10" id="KW-1185">Reference proteome</keyword>
<evidence type="ECO:0000256" key="1">
    <source>
        <dbReference type="ARBA" id="ARBA00004496"/>
    </source>
</evidence>
<dbReference type="HOGENOM" id="CLU_116175_0_0_9"/>
<evidence type="ECO:0000259" key="8">
    <source>
        <dbReference type="PROSITE" id="PS51101"/>
    </source>
</evidence>
<keyword evidence="4" id="KW-0762">Sugar transport</keyword>
<protein>
    <submittedName>
        <fullName evidence="9">PTS system sorbose subfamily IIB component</fullName>
    </submittedName>
</protein>
<evidence type="ECO:0000256" key="5">
    <source>
        <dbReference type="ARBA" id="ARBA00022679"/>
    </source>
</evidence>
<dbReference type="GO" id="GO:0016301">
    <property type="term" value="F:kinase activity"/>
    <property type="evidence" value="ECO:0007669"/>
    <property type="project" value="UniProtKB-KW"/>
</dbReference>
<dbReference type="InterPro" id="IPR036667">
    <property type="entry name" value="PTS_IIB_sorbose-sp_sf"/>
</dbReference>
<evidence type="ECO:0000256" key="3">
    <source>
        <dbReference type="ARBA" id="ARBA00022490"/>
    </source>
</evidence>
<gene>
    <name evidence="9" type="ORF">HMPREF0501_00650</name>
</gene>
<proteinExistence type="predicted"/>
<evidence type="ECO:0000256" key="2">
    <source>
        <dbReference type="ARBA" id="ARBA00022448"/>
    </source>
</evidence>
<dbReference type="SUPFAM" id="SSF52728">
    <property type="entry name" value="PTS IIb component"/>
    <property type="match status" value="1"/>
</dbReference>
<evidence type="ECO:0000256" key="6">
    <source>
        <dbReference type="ARBA" id="ARBA00022683"/>
    </source>
</evidence>
<reference evidence="9 10" key="1">
    <citation type="submission" date="2009-06" db="EMBL/GenBank/DDBJ databases">
        <title>The Genome Sequence of Lactobacillus coleohominis strain 101-4-CHN.</title>
        <authorList>
            <consortium name="The Broad Institute Genome Sequencing Platform"/>
            <person name="Ward D."/>
            <person name="Young S.K."/>
            <person name="Zeng Q."/>
            <person name="Koehrsen M."/>
            <person name="Alvarado L."/>
            <person name="Berlin A."/>
            <person name="Borenstein D."/>
            <person name="Chen Z."/>
            <person name="Engels R."/>
            <person name="Freedman E."/>
            <person name="Gellesch M."/>
            <person name="Goldberg J."/>
            <person name="Griggs A."/>
            <person name="Gujja S."/>
            <person name="Heiman D."/>
            <person name="Hepburn T."/>
            <person name="Howarth C."/>
            <person name="Jen D."/>
            <person name="Larson L."/>
            <person name="Lewis B."/>
            <person name="Mehta T."/>
            <person name="Park D."/>
            <person name="Pearson M."/>
            <person name="Roberts A."/>
            <person name="Saif S."/>
            <person name="Shea T."/>
            <person name="Shenoy N."/>
            <person name="Sisk P."/>
            <person name="Stolte C."/>
            <person name="Sykes S."/>
            <person name="Walk T."/>
            <person name="White J."/>
            <person name="Yandava C."/>
            <person name="Liu Y."/>
            <person name="Xu Q."/>
            <person name="Lander E."/>
            <person name="Nusbaum C."/>
            <person name="Galagan J."/>
            <person name="Birren B."/>
        </authorList>
    </citation>
    <scope>NUCLEOTIDE SEQUENCE [LARGE SCALE GENOMIC DNA]</scope>
    <source>
        <strain evidence="9 10">101-4-CHN</strain>
    </source>
</reference>
<sequence>MTNKGEIIMGEINMARVDDRLIHGKVMQKWTKGRGTNSVYVVDNATAADDFLKDIYVSTNSTGGLKIKVFSTKEVADEWNKDQFGNDKALIVFKNVKELKESYDNGLPLKEVDVGGAAKKPDTVSQPIGDVSLTQDDINDLKELANDDVEVYFQSVPESRKVNFKA</sequence>
<dbReference type="STRING" id="575594.HMPREF0501_00650"/>
<dbReference type="Gene3D" id="3.40.35.10">
    <property type="entry name" value="Phosphotransferase system, sorbose subfamily IIB component"/>
    <property type="match status" value="1"/>
</dbReference>
<dbReference type="GO" id="GO:0009401">
    <property type="term" value="P:phosphoenolpyruvate-dependent sugar phosphotransferase system"/>
    <property type="evidence" value="ECO:0007669"/>
    <property type="project" value="UniProtKB-KW"/>
</dbReference>
<dbReference type="AlphaFoldDB" id="C7XVA6"/>
<feature type="domain" description="PTS EIIB type-4" evidence="8">
    <location>
        <begin position="8"/>
        <end position="166"/>
    </location>
</feature>
<evidence type="ECO:0000256" key="4">
    <source>
        <dbReference type="ARBA" id="ARBA00022597"/>
    </source>
</evidence>
<dbReference type="EMBL" id="GG698803">
    <property type="protein sequence ID" value="EEU30272.1"/>
    <property type="molecule type" value="Genomic_DNA"/>
</dbReference>
<evidence type="ECO:0000313" key="10">
    <source>
        <dbReference type="Proteomes" id="UP000003987"/>
    </source>
</evidence>
<dbReference type="PROSITE" id="PS51101">
    <property type="entry name" value="PTS_EIIB_TYPE_4"/>
    <property type="match status" value="1"/>
</dbReference>
<keyword evidence="6" id="KW-0598">Phosphotransferase system</keyword>
<dbReference type="Proteomes" id="UP000003987">
    <property type="component" value="Unassembled WGS sequence"/>
</dbReference>
<evidence type="ECO:0000256" key="7">
    <source>
        <dbReference type="ARBA" id="ARBA00022777"/>
    </source>
</evidence>
<accession>C7XVA6</accession>
<evidence type="ECO:0000313" key="9">
    <source>
        <dbReference type="EMBL" id="EEU30272.1"/>
    </source>
</evidence>
<organism evidence="9 10">
    <name type="scientific">Limosilactobacillus coleohominis 101-4-CHN</name>
    <dbReference type="NCBI Taxonomy" id="575594"/>
    <lineage>
        <taxon>Bacteria</taxon>
        <taxon>Bacillati</taxon>
        <taxon>Bacillota</taxon>
        <taxon>Bacilli</taxon>
        <taxon>Lactobacillales</taxon>
        <taxon>Lactobacillaceae</taxon>
        <taxon>Limosilactobacillus</taxon>
    </lineage>
</organism>
<keyword evidence="2" id="KW-0813">Transport</keyword>
<dbReference type="GO" id="GO:0008982">
    <property type="term" value="F:protein-N(PI)-phosphohistidine-sugar phosphotransferase activity"/>
    <property type="evidence" value="ECO:0007669"/>
    <property type="project" value="InterPro"/>
</dbReference>
<dbReference type="GO" id="GO:0005737">
    <property type="term" value="C:cytoplasm"/>
    <property type="evidence" value="ECO:0007669"/>
    <property type="project" value="UniProtKB-SubCell"/>
</dbReference>
<keyword evidence="3" id="KW-0963">Cytoplasm</keyword>
<comment type="subcellular location">
    <subcellularLocation>
        <location evidence="1">Cytoplasm</location>
    </subcellularLocation>
</comment>
<dbReference type="Pfam" id="PF03830">
    <property type="entry name" value="PTSIIB_sorb"/>
    <property type="match status" value="1"/>
</dbReference>
<keyword evidence="7" id="KW-0418">Kinase</keyword>
<dbReference type="eggNOG" id="COG3444">
    <property type="taxonomic scope" value="Bacteria"/>
</dbReference>
<keyword evidence="5" id="KW-0808">Transferase</keyword>
<dbReference type="InterPro" id="IPR004720">
    <property type="entry name" value="PTS_IIB_sorbose-sp"/>
</dbReference>